<comment type="caution">
    <text evidence="3">The sequence shown here is derived from an EMBL/GenBank/DDBJ whole genome shotgun (WGS) entry which is preliminary data.</text>
</comment>
<keyword evidence="2" id="KW-0812">Transmembrane</keyword>
<feature type="transmembrane region" description="Helical" evidence="2">
    <location>
        <begin position="234"/>
        <end position="254"/>
    </location>
</feature>
<dbReference type="Pfam" id="PF13561">
    <property type="entry name" value="adh_short_C2"/>
    <property type="match status" value="1"/>
</dbReference>
<dbReference type="InterPro" id="IPR050259">
    <property type="entry name" value="SDR"/>
</dbReference>
<dbReference type="PRINTS" id="PR00081">
    <property type="entry name" value="GDHRDH"/>
</dbReference>
<dbReference type="Gene3D" id="3.40.50.720">
    <property type="entry name" value="NAD(P)-binding Rossmann-like Domain"/>
    <property type="match status" value="1"/>
</dbReference>
<reference evidence="3" key="1">
    <citation type="journal article" date="2020" name="mSystems">
        <title>Genome- and Community-Level Interaction Insights into Carbon Utilization and Element Cycling Functions of Hydrothermarchaeota in Hydrothermal Sediment.</title>
        <authorList>
            <person name="Zhou Z."/>
            <person name="Liu Y."/>
            <person name="Xu W."/>
            <person name="Pan J."/>
            <person name="Luo Z.H."/>
            <person name="Li M."/>
        </authorList>
    </citation>
    <scope>NUCLEOTIDE SEQUENCE [LARGE SCALE GENOMIC DNA]</scope>
    <source>
        <strain evidence="3">SpSt-1259</strain>
    </source>
</reference>
<evidence type="ECO:0000256" key="1">
    <source>
        <dbReference type="ARBA" id="ARBA00006484"/>
    </source>
</evidence>
<dbReference type="InterPro" id="IPR036291">
    <property type="entry name" value="NAD(P)-bd_dom_sf"/>
</dbReference>
<keyword evidence="2" id="KW-1133">Transmembrane helix</keyword>
<dbReference type="InterPro" id="IPR002347">
    <property type="entry name" value="SDR_fam"/>
</dbReference>
<dbReference type="PANTHER" id="PTHR42879:SF6">
    <property type="entry name" value="NADPH-DEPENDENT REDUCTASE BACG"/>
    <property type="match status" value="1"/>
</dbReference>
<gene>
    <name evidence="3" type="ORF">ENO36_01275</name>
</gene>
<dbReference type="FunFam" id="3.40.50.720:FF:000084">
    <property type="entry name" value="Short-chain dehydrogenase reductase"/>
    <property type="match status" value="1"/>
</dbReference>
<dbReference type="SUPFAM" id="SSF51735">
    <property type="entry name" value="NAD(P)-binding Rossmann-fold domains"/>
    <property type="match status" value="1"/>
</dbReference>
<accession>A0A7C2YRQ7</accession>
<proteinExistence type="inferred from homology"/>
<evidence type="ECO:0000256" key="2">
    <source>
        <dbReference type="SAM" id="Phobius"/>
    </source>
</evidence>
<dbReference type="AlphaFoldDB" id="A0A7C2YRQ7"/>
<keyword evidence="2" id="KW-0472">Membrane</keyword>
<comment type="similarity">
    <text evidence="1">Belongs to the short-chain dehydrogenases/reductases (SDR) family.</text>
</comment>
<dbReference type="CDD" id="cd05344">
    <property type="entry name" value="BKR_like_SDR_like"/>
    <property type="match status" value="1"/>
</dbReference>
<protein>
    <submittedName>
        <fullName evidence="3">SDR family oxidoreductase</fullName>
    </submittedName>
</protein>
<name>A0A7C2YRQ7_9CREN</name>
<dbReference type="Proteomes" id="UP000885664">
    <property type="component" value="Unassembled WGS sequence"/>
</dbReference>
<organism evidence="3">
    <name type="scientific">Fervidicoccus fontis</name>
    <dbReference type="NCBI Taxonomy" id="683846"/>
    <lineage>
        <taxon>Archaea</taxon>
        <taxon>Thermoproteota</taxon>
        <taxon>Thermoprotei</taxon>
        <taxon>Fervidicoccales</taxon>
        <taxon>Fervidicoccaceae</taxon>
        <taxon>Fervidicoccus</taxon>
    </lineage>
</organism>
<sequence>MTKIYGIEGLRVLVTASTRGIGFGIAKVLLENGAKVMINGRSKEGVLKSLERLRALGEGRSYGIAADIAVKEDAVRLVREAASTLGGLDSLVYVTGPPKPGYFSELNYNDWEDGIRLLVSSAITLAKESIAFLKESSNPSMVFLTSIAVKEPIPNIALSNVLRISVHGLVKTLSRELAPMGIRVNAVLPGHIETERSVQLAADKASREKRSVEEVLREMASDIPMKRLGKPEEVGYAVAFLVSPLASYITGAFLPVDGGILRSV</sequence>
<evidence type="ECO:0000313" key="3">
    <source>
        <dbReference type="EMBL" id="HEU97474.1"/>
    </source>
</evidence>
<dbReference type="PANTHER" id="PTHR42879">
    <property type="entry name" value="3-OXOACYL-(ACYL-CARRIER-PROTEIN) REDUCTASE"/>
    <property type="match status" value="1"/>
</dbReference>
<dbReference type="EMBL" id="DSFE01000036">
    <property type="protein sequence ID" value="HEU97474.1"/>
    <property type="molecule type" value="Genomic_DNA"/>
</dbReference>